<keyword evidence="1" id="KW-0812">Transmembrane</keyword>
<name>A0ABW8XUJ9_9FLAO</name>
<feature type="transmembrane region" description="Helical" evidence="1">
    <location>
        <begin position="53"/>
        <end position="72"/>
    </location>
</feature>
<feature type="transmembrane region" description="Helical" evidence="1">
    <location>
        <begin position="181"/>
        <end position="203"/>
    </location>
</feature>
<feature type="transmembrane region" description="Helical" evidence="1">
    <location>
        <begin position="254"/>
        <end position="273"/>
    </location>
</feature>
<keyword evidence="3" id="KW-1185">Reference proteome</keyword>
<organism evidence="2 3">
    <name type="scientific">Flavobacterium plantiphilum</name>
    <dbReference type="NCBI Taxonomy" id="3163297"/>
    <lineage>
        <taxon>Bacteria</taxon>
        <taxon>Pseudomonadati</taxon>
        <taxon>Bacteroidota</taxon>
        <taxon>Flavobacteriia</taxon>
        <taxon>Flavobacteriales</taxon>
        <taxon>Flavobacteriaceae</taxon>
        <taxon>Flavobacterium</taxon>
    </lineage>
</organism>
<feature type="transmembrane region" description="Helical" evidence="1">
    <location>
        <begin position="109"/>
        <end position="128"/>
    </location>
</feature>
<dbReference type="Proteomes" id="UP001629260">
    <property type="component" value="Unassembled WGS sequence"/>
</dbReference>
<evidence type="ECO:0000313" key="2">
    <source>
        <dbReference type="EMBL" id="MFL9831323.1"/>
    </source>
</evidence>
<feature type="transmembrane region" description="Helical" evidence="1">
    <location>
        <begin position="148"/>
        <end position="169"/>
    </location>
</feature>
<evidence type="ECO:0000256" key="1">
    <source>
        <dbReference type="SAM" id="Phobius"/>
    </source>
</evidence>
<sequence>MASFPSFQKIIKETHTTFLRFPLEIIIAITGTICAIDATNETNRHTQELFTKIIMGCSLCLVLFLSISLYFLNDKKSSILRFISSLISGALVFVFVFQFSERIKQFETYQFLALNLALHLLVSFAAFINKKYNEGAFWEFNKQLFLRILTSALYSIVIYAGLSFALLATHHLFNIDYYNEIYLDLFYVIFGIFNTVFFLSGIPETNNPNAPLHLNYPITLKKFTQFVLIPLISIYFLILLSYEIKIIALFSLPVGWVSNLILVFAIFGVLSLLLIHPIANEKGNVWMRTFHKWFYYLLVPLIGLLFWAILYRINLYGFTHERYYVLALSIWLTILTVYFIFNQKSQIRFIPISMCLIALLTILGPQSADSVSKRSQLDRFENYITRQKSTLTIEEEKDLSSIVSFINDNYGIKELIPIANKLADLKKKDKNPGDSQIMEALGYTYRGRYYNENDKKENFYYSYYNADGMNIEKVQGYDFAFEISNNNNLNCENCLDLNGKKYSITYSKKDYGIELKINNDIIPLPINNFILQNKTLLHDNNKKIVQTVITKDYDIQLNYRSLDGENKDNKITLNWFSINALLKMK</sequence>
<protein>
    <submittedName>
        <fullName evidence="2">DUF4153 domain-containing protein</fullName>
    </submittedName>
</protein>
<accession>A0ABW8XUJ9</accession>
<feature type="transmembrane region" description="Helical" evidence="1">
    <location>
        <begin position="223"/>
        <end position="242"/>
    </location>
</feature>
<gene>
    <name evidence="2" type="ORF">ABS764_10740</name>
</gene>
<feature type="transmembrane region" description="Helical" evidence="1">
    <location>
        <begin position="323"/>
        <end position="341"/>
    </location>
</feature>
<evidence type="ECO:0000313" key="3">
    <source>
        <dbReference type="Proteomes" id="UP001629260"/>
    </source>
</evidence>
<dbReference type="InterPro" id="IPR025291">
    <property type="entry name" value="DUF4153"/>
</dbReference>
<proteinExistence type="predicted"/>
<dbReference type="RefSeq" id="WP_408081795.1">
    <property type="nucleotide sequence ID" value="NZ_JBELQA010000005.1"/>
</dbReference>
<keyword evidence="1" id="KW-1133">Transmembrane helix</keyword>
<keyword evidence="1" id="KW-0472">Membrane</keyword>
<comment type="caution">
    <text evidence="2">The sequence shown here is derived from an EMBL/GenBank/DDBJ whole genome shotgun (WGS) entry which is preliminary data.</text>
</comment>
<dbReference type="EMBL" id="JBELQA010000005">
    <property type="protein sequence ID" value="MFL9831323.1"/>
    <property type="molecule type" value="Genomic_DNA"/>
</dbReference>
<dbReference type="Pfam" id="PF13687">
    <property type="entry name" value="DUF4153"/>
    <property type="match status" value="1"/>
</dbReference>
<feature type="transmembrane region" description="Helical" evidence="1">
    <location>
        <begin position="78"/>
        <end position="97"/>
    </location>
</feature>
<reference evidence="2 3" key="1">
    <citation type="submission" date="2024-06" db="EMBL/GenBank/DDBJ databases">
        <authorList>
            <person name="Kaempfer P."/>
            <person name="Viver T."/>
        </authorList>
    </citation>
    <scope>NUCLEOTIDE SEQUENCE [LARGE SCALE GENOMIC DNA]</scope>
    <source>
        <strain evidence="2 3">ST-87</strain>
    </source>
</reference>
<feature type="transmembrane region" description="Helical" evidence="1">
    <location>
        <begin position="293"/>
        <end position="311"/>
    </location>
</feature>
<feature type="transmembrane region" description="Helical" evidence="1">
    <location>
        <begin position="347"/>
        <end position="364"/>
    </location>
</feature>